<evidence type="ECO:0000313" key="3">
    <source>
        <dbReference type="Proteomes" id="UP000294567"/>
    </source>
</evidence>
<keyword evidence="3" id="KW-1185">Reference proteome</keyword>
<protein>
    <recommendedName>
        <fullName evidence="1">YvlB/LiaX N-terminal domain-containing protein</fullName>
    </recommendedName>
</protein>
<dbReference type="RefSeq" id="WP_132027654.1">
    <property type="nucleotide sequence ID" value="NZ_CP068564.1"/>
</dbReference>
<feature type="domain" description="YvlB/LiaX N-terminal" evidence="1">
    <location>
        <begin position="7"/>
        <end position="36"/>
    </location>
</feature>
<gene>
    <name evidence="2" type="ORF">EDD65_10715</name>
</gene>
<name>A0A4R3KTV1_9FIRM</name>
<dbReference type="InterPro" id="IPR053959">
    <property type="entry name" value="YvlB/LiaX_N"/>
</dbReference>
<dbReference type="AlphaFoldDB" id="A0A4R3KTV1"/>
<sequence length="130" mass="14715">MENNLKEEKLQILKMIEERKITPEEGINLLDALENVEETYVDNKQAKWLKIKVFDPDDNTKINVTIPIALIDVGMKMAGKFGPAFVPELKEADINENDLKELFEAIKNGAMGKLVDIESEDGEKVEIVVE</sequence>
<dbReference type="Pfam" id="PF22746">
    <property type="entry name" value="SHOCT-like_DUF2089-C"/>
    <property type="match status" value="1"/>
</dbReference>
<reference evidence="2 3" key="1">
    <citation type="submission" date="2019-03" db="EMBL/GenBank/DDBJ databases">
        <title>Genomic Encyclopedia of Type Strains, Phase IV (KMG-IV): sequencing the most valuable type-strain genomes for metagenomic binning, comparative biology and taxonomic classification.</title>
        <authorList>
            <person name="Goeker M."/>
        </authorList>
    </citation>
    <scope>NUCLEOTIDE SEQUENCE [LARGE SCALE GENOMIC DNA]</scope>
    <source>
        <strain evidence="2 3">DSM 26752</strain>
    </source>
</reference>
<dbReference type="Proteomes" id="UP000294567">
    <property type="component" value="Unassembled WGS sequence"/>
</dbReference>
<dbReference type="OrthoDB" id="9808584at2"/>
<evidence type="ECO:0000259" key="1">
    <source>
        <dbReference type="Pfam" id="PF22746"/>
    </source>
</evidence>
<proteinExistence type="predicted"/>
<evidence type="ECO:0000313" key="2">
    <source>
        <dbReference type="EMBL" id="TCS88665.1"/>
    </source>
</evidence>
<organism evidence="2 3">
    <name type="scientific">Keratinibaculum paraultunense</name>
    <dbReference type="NCBI Taxonomy" id="1278232"/>
    <lineage>
        <taxon>Bacteria</taxon>
        <taxon>Bacillati</taxon>
        <taxon>Bacillota</taxon>
        <taxon>Tissierellia</taxon>
        <taxon>Tissierellales</taxon>
        <taxon>Tepidimicrobiaceae</taxon>
        <taxon>Keratinibaculum</taxon>
    </lineage>
</organism>
<accession>A0A4R3KTV1</accession>
<comment type="caution">
    <text evidence="2">The sequence shown here is derived from an EMBL/GenBank/DDBJ whole genome shotgun (WGS) entry which is preliminary data.</text>
</comment>
<dbReference type="EMBL" id="SMAE01000007">
    <property type="protein sequence ID" value="TCS88665.1"/>
    <property type="molecule type" value="Genomic_DNA"/>
</dbReference>